<feature type="domain" description="AAA" evidence="1">
    <location>
        <begin position="3"/>
        <end position="179"/>
    </location>
</feature>
<dbReference type="SUPFAM" id="SSF52540">
    <property type="entry name" value="P-loop containing nucleoside triphosphate hydrolases"/>
    <property type="match status" value="1"/>
</dbReference>
<evidence type="ECO:0000313" key="3">
    <source>
        <dbReference type="Proteomes" id="UP000012589"/>
    </source>
</evidence>
<sequence>MAETISINNSKGGVAKSTSVITISQILAISGYKVLIIDLDPQMNTTKMYGQNENLDVNTEHLFCTKQLRKTSVDEFVLPTIQPGISIISASRDYYELIYKIHAATKEYPVELTFRHNLEYIKEDYDYIFIDNSPFKSALSNCSLCASDGVLTPINADNFSYDGLMDLIETIQNLNDSYSLSINFLGIFMTRVSSRTNLFKQMFESYEEMFEDKFIPVSIRQTDAVNQSNTAFIPLLTYDKRCTATQDYIELVNYLGLMDNKHYKKLIKYMKGEK</sequence>
<dbReference type="EMBL" id="AQFT01000192">
    <property type="protein sequence ID" value="EMZ17852.1"/>
    <property type="molecule type" value="Genomic_DNA"/>
</dbReference>
<dbReference type="InterPro" id="IPR025669">
    <property type="entry name" value="AAA_dom"/>
</dbReference>
<evidence type="ECO:0000313" key="2">
    <source>
        <dbReference type="EMBL" id="EMZ17852.1"/>
    </source>
</evidence>
<dbReference type="PANTHER" id="PTHR13696:SF52">
    <property type="entry name" value="PARA FAMILY PROTEIN CT_582"/>
    <property type="match status" value="1"/>
</dbReference>
<dbReference type="Pfam" id="PF13614">
    <property type="entry name" value="AAA_31"/>
    <property type="match status" value="1"/>
</dbReference>
<dbReference type="OrthoDB" id="9791162at2"/>
<dbReference type="InterPro" id="IPR027417">
    <property type="entry name" value="P-loop_NTPase"/>
</dbReference>
<reference evidence="2 3" key="1">
    <citation type="journal article" date="2014" name="Genome Announc.">
        <title>Draft genome sequences of the altered schaedler flora, a defined bacterial community from gnotobiotic mice.</title>
        <authorList>
            <person name="Wannemuehler M.J."/>
            <person name="Overstreet A.M."/>
            <person name="Ward D.V."/>
            <person name="Phillips G.J."/>
        </authorList>
    </citation>
    <scope>NUCLEOTIDE SEQUENCE [LARGE SCALE GENOMIC DNA]</scope>
    <source>
        <strain evidence="2 3">ASF492</strain>
    </source>
</reference>
<dbReference type="AlphaFoldDB" id="N1ZLI6"/>
<accession>N1ZLI6</accession>
<comment type="caution">
    <text evidence="2">The sequence shown here is derived from an EMBL/GenBank/DDBJ whole genome shotgun (WGS) entry which is preliminary data.</text>
</comment>
<dbReference type="HOGENOM" id="CLU_037612_1_4_9"/>
<dbReference type="PATRIC" id="fig|1235802.3.peg.6199"/>
<dbReference type="STRING" id="1235802.C823_05866"/>
<name>N1ZLI6_9FIRM</name>
<evidence type="ECO:0000259" key="1">
    <source>
        <dbReference type="Pfam" id="PF13614"/>
    </source>
</evidence>
<dbReference type="eggNOG" id="COG1192">
    <property type="taxonomic scope" value="Bacteria"/>
</dbReference>
<organism evidence="2 3">
    <name type="scientific">Eubacterium plexicaudatum ASF492</name>
    <dbReference type="NCBI Taxonomy" id="1235802"/>
    <lineage>
        <taxon>Bacteria</taxon>
        <taxon>Bacillati</taxon>
        <taxon>Bacillota</taxon>
        <taxon>Clostridia</taxon>
        <taxon>Eubacteriales</taxon>
        <taxon>Eubacteriaceae</taxon>
        <taxon>Eubacterium</taxon>
    </lineage>
</organism>
<proteinExistence type="predicted"/>
<protein>
    <recommendedName>
        <fullName evidence="1">AAA domain-containing protein</fullName>
    </recommendedName>
</protein>
<dbReference type="InterPro" id="IPR050678">
    <property type="entry name" value="DNA_Partitioning_ATPase"/>
</dbReference>
<dbReference type="PANTHER" id="PTHR13696">
    <property type="entry name" value="P-LOOP CONTAINING NUCLEOSIDE TRIPHOSPHATE HYDROLASE"/>
    <property type="match status" value="1"/>
</dbReference>
<keyword evidence="3" id="KW-1185">Reference proteome</keyword>
<dbReference type="CDD" id="cd02042">
    <property type="entry name" value="ParAB_family"/>
    <property type="match status" value="1"/>
</dbReference>
<dbReference type="Gene3D" id="3.40.50.300">
    <property type="entry name" value="P-loop containing nucleotide triphosphate hydrolases"/>
    <property type="match status" value="1"/>
</dbReference>
<gene>
    <name evidence="2" type="ORF">C823_05866</name>
</gene>
<dbReference type="Proteomes" id="UP000012589">
    <property type="component" value="Unassembled WGS sequence"/>
</dbReference>